<evidence type="ECO:0008006" key="4">
    <source>
        <dbReference type="Google" id="ProtNLM"/>
    </source>
</evidence>
<dbReference type="OMA" id="QADMHRC"/>
<evidence type="ECO:0000313" key="2">
    <source>
        <dbReference type="EMBL" id="ACO61805.1"/>
    </source>
</evidence>
<dbReference type="EMBL" id="CP001324">
    <property type="protein sequence ID" value="ACO61805.1"/>
    <property type="molecule type" value="Genomic_DNA"/>
</dbReference>
<dbReference type="Pfam" id="PF05811">
    <property type="entry name" value="DUF842"/>
    <property type="match status" value="1"/>
</dbReference>
<proteinExistence type="inferred from homology"/>
<evidence type="ECO:0000256" key="1">
    <source>
        <dbReference type="ARBA" id="ARBA00009952"/>
    </source>
</evidence>
<dbReference type="RefSeq" id="XP_002500547.1">
    <property type="nucleotide sequence ID" value="XM_002500501.1"/>
</dbReference>
<dbReference type="eggNOG" id="KOG3377">
    <property type="taxonomic scope" value="Eukaryota"/>
</dbReference>
<dbReference type="OrthoDB" id="9975421at2759"/>
<gene>
    <name evidence="2" type="ORF">MICPUN_57007</name>
</gene>
<keyword evidence="3" id="KW-1185">Reference proteome</keyword>
<dbReference type="GO" id="GO:0005737">
    <property type="term" value="C:cytoplasm"/>
    <property type="evidence" value="ECO:0007669"/>
    <property type="project" value="TreeGrafter"/>
</dbReference>
<dbReference type="PANTHER" id="PTHR21096">
    <property type="entry name" value="PROTEIN FAM136A"/>
    <property type="match status" value="1"/>
</dbReference>
<comment type="similarity">
    <text evidence="1">Belongs to the FAM136 family.</text>
</comment>
<evidence type="ECO:0000313" key="3">
    <source>
        <dbReference type="Proteomes" id="UP000002009"/>
    </source>
</evidence>
<dbReference type="FunCoup" id="C1E1V3">
    <property type="interactions" value="1549"/>
</dbReference>
<organism evidence="2 3">
    <name type="scientific">Micromonas commoda (strain RCC299 / NOUM17 / CCMP2709)</name>
    <name type="common">Picoplanktonic green alga</name>
    <dbReference type="NCBI Taxonomy" id="296587"/>
    <lineage>
        <taxon>Eukaryota</taxon>
        <taxon>Viridiplantae</taxon>
        <taxon>Chlorophyta</taxon>
        <taxon>Mamiellophyceae</taxon>
        <taxon>Mamiellales</taxon>
        <taxon>Mamiellaceae</taxon>
        <taxon>Micromonas</taxon>
    </lineage>
</organism>
<reference evidence="2 3" key="1">
    <citation type="journal article" date="2009" name="Science">
        <title>Green evolution and dynamic adaptations revealed by genomes of the marine picoeukaryotes Micromonas.</title>
        <authorList>
            <person name="Worden A.Z."/>
            <person name="Lee J.H."/>
            <person name="Mock T."/>
            <person name="Rouze P."/>
            <person name="Simmons M.P."/>
            <person name="Aerts A.L."/>
            <person name="Allen A.E."/>
            <person name="Cuvelier M.L."/>
            <person name="Derelle E."/>
            <person name="Everett M.V."/>
            <person name="Foulon E."/>
            <person name="Grimwood J."/>
            <person name="Gundlach H."/>
            <person name="Henrissat B."/>
            <person name="Napoli C."/>
            <person name="McDonald S.M."/>
            <person name="Parker M.S."/>
            <person name="Rombauts S."/>
            <person name="Salamov A."/>
            <person name="Von Dassow P."/>
            <person name="Badger J.H."/>
            <person name="Coutinho P.M."/>
            <person name="Demir E."/>
            <person name="Dubchak I."/>
            <person name="Gentemann C."/>
            <person name="Eikrem W."/>
            <person name="Gready J.E."/>
            <person name="John U."/>
            <person name="Lanier W."/>
            <person name="Lindquist E.A."/>
            <person name="Lucas S."/>
            <person name="Mayer K.F."/>
            <person name="Moreau H."/>
            <person name="Not F."/>
            <person name="Otillar R."/>
            <person name="Panaud O."/>
            <person name="Pangilinan J."/>
            <person name="Paulsen I."/>
            <person name="Piegu B."/>
            <person name="Poliakov A."/>
            <person name="Robbens S."/>
            <person name="Schmutz J."/>
            <person name="Toulza E."/>
            <person name="Wyss T."/>
            <person name="Zelensky A."/>
            <person name="Zhou K."/>
            <person name="Armbrust E.V."/>
            <person name="Bhattacharya D."/>
            <person name="Goodenough U.W."/>
            <person name="Van de Peer Y."/>
            <person name="Grigoriev I.V."/>
        </authorList>
    </citation>
    <scope>NUCLEOTIDE SEQUENCE [LARGE SCALE GENOMIC DNA]</scope>
    <source>
        <strain evidence="3">RCC299 / NOUM17</strain>
    </source>
</reference>
<accession>C1E1V3</accession>
<dbReference type="GeneID" id="8242165"/>
<dbReference type="Proteomes" id="UP000002009">
    <property type="component" value="Chromosome 3"/>
</dbReference>
<dbReference type="InterPro" id="IPR008560">
    <property type="entry name" value="DUF842_euk"/>
</dbReference>
<name>C1E1V3_MICCC</name>
<sequence length="127" mass="14553">MSGVQLKAVQDLQAQLTKVMEELDHKVFRPQQKAAFQCSIKCTDLRGPQEEMHACLAKCGEPIQRHEAAVMGELQEFQHRVQRCVQQCQDKQATTQDQGKFDKCVSECAVFYQKELASLKPQLMKKR</sequence>
<protein>
    <recommendedName>
        <fullName evidence="4">Protein FAM136A</fullName>
    </recommendedName>
</protein>
<dbReference type="KEGG" id="mis:MICPUN_57007"/>
<dbReference type="InParanoid" id="C1E1V3"/>
<dbReference type="AlphaFoldDB" id="C1E1V3"/>
<dbReference type="PANTHER" id="PTHR21096:SF0">
    <property type="entry name" value="PROTEIN FAM136A"/>
    <property type="match status" value="1"/>
</dbReference>